<dbReference type="GO" id="GO:0016787">
    <property type="term" value="F:hydrolase activity"/>
    <property type="evidence" value="ECO:0007669"/>
    <property type="project" value="UniProtKB-KW"/>
</dbReference>
<evidence type="ECO:0000256" key="1">
    <source>
        <dbReference type="ARBA" id="ARBA00022723"/>
    </source>
</evidence>
<evidence type="ECO:0000259" key="4">
    <source>
        <dbReference type="Pfam" id="PF07727"/>
    </source>
</evidence>
<evidence type="ECO:0000256" key="2">
    <source>
        <dbReference type="ARBA" id="ARBA00022801"/>
    </source>
</evidence>
<dbReference type="GO" id="GO:0015074">
    <property type="term" value="P:DNA integration"/>
    <property type="evidence" value="ECO:0007669"/>
    <property type="project" value="InterPro"/>
</dbReference>
<dbReference type="InterPro" id="IPR025724">
    <property type="entry name" value="GAG-pre-integrase_dom"/>
</dbReference>
<dbReference type="AlphaFoldDB" id="A0A699HXF9"/>
<evidence type="ECO:0000313" key="6">
    <source>
        <dbReference type="EMBL" id="GEY80535.1"/>
    </source>
</evidence>
<feature type="domain" description="GAG-pre-integrase" evidence="5">
    <location>
        <begin position="298"/>
        <end position="336"/>
    </location>
</feature>
<evidence type="ECO:0008006" key="7">
    <source>
        <dbReference type="Google" id="ProtNLM"/>
    </source>
</evidence>
<dbReference type="SUPFAM" id="SSF53098">
    <property type="entry name" value="Ribonuclease H-like"/>
    <property type="match status" value="1"/>
</dbReference>
<reference evidence="6" key="1">
    <citation type="journal article" date="2019" name="Sci. Rep.">
        <title>Draft genome of Tanacetum cinerariifolium, the natural source of mosquito coil.</title>
        <authorList>
            <person name="Yamashiro T."/>
            <person name="Shiraishi A."/>
            <person name="Satake H."/>
            <person name="Nakayama K."/>
        </authorList>
    </citation>
    <scope>NUCLEOTIDE SEQUENCE</scope>
</reference>
<dbReference type="InterPro" id="IPR012337">
    <property type="entry name" value="RNaseH-like_sf"/>
</dbReference>
<dbReference type="InterPro" id="IPR001584">
    <property type="entry name" value="Integrase_cat-core"/>
</dbReference>
<feature type="domain" description="Reverse transcriptase Ty1/copia-type" evidence="4">
    <location>
        <begin position="594"/>
        <end position="666"/>
    </location>
</feature>
<dbReference type="InterPro" id="IPR013103">
    <property type="entry name" value="RVT_2"/>
</dbReference>
<dbReference type="InterPro" id="IPR036397">
    <property type="entry name" value="RNaseH_sf"/>
</dbReference>
<dbReference type="Pfam" id="PF13976">
    <property type="entry name" value="gag_pre-integrs"/>
    <property type="match status" value="1"/>
</dbReference>
<protein>
    <recommendedName>
        <fullName evidence="7">Integrase catalytic domain-containing protein</fullName>
    </recommendedName>
</protein>
<dbReference type="EMBL" id="BKCJ010211378">
    <property type="protein sequence ID" value="GEY80535.1"/>
    <property type="molecule type" value="Genomic_DNA"/>
</dbReference>
<keyword evidence="1" id="KW-0479">Metal-binding</keyword>
<dbReference type="Pfam" id="PF07727">
    <property type="entry name" value="RVT_2"/>
    <property type="match status" value="1"/>
</dbReference>
<dbReference type="Pfam" id="PF00665">
    <property type="entry name" value="rve"/>
    <property type="match status" value="1"/>
</dbReference>
<dbReference type="GO" id="GO:0046872">
    <property type="term" value="F:metal ion binding"/>
    <property type="evidence" value="ECO:0007669"/>
    <property type="project" value="UniProtKB-KW"/>
</dbReference>
<evidence type="ECO:0000259" key="5">
    <source>
        <dbReference type="Pfam" id="PF13976"/>
    </source>
</evidence>
<comment type="caution">
    <text evidence="6">The sequence shown here is derived from an EMBL/GenBank/DDBJ whole genome shotgun (WGS) entry which is preliminary data.</text>
</comment>
<name>A0A699HXF9_TANCI</name>
<dbReference type="GO" id="GO:0003676">
    <property type="term" value="F:nucleic acid binding"/>
    <property type="evidence" value="ECO:0007669"/>
    <property type="project" value="InterPro"/>
</dbReference>
<dbReference type="Gene3D" id="3.30.420.10">
    <property type="entry name" value="Ribonuclease H-like superfamily/Ribonuclease H"/>
    <property type="match status" value="1"/>
</dbReference>
<accession>A0A699HXF9</accession>
<organism evidence="6">
    <name type="scientific">Tanacetum cinerariifolium</name>
    <name type="common">Dalmatian daisy</name>
    <name type="synonym">Chrysanthemum cinerariifolium</name>
    <dbReference type="NCBI Taxonomy" id="118510"/>
    <lineage>
        <taxon>Eukaryota</taxon>
        <taxon>Viridiplantae</taxon>
        <taxon>Streptophyta</taxon>
        <taxon>Embryophyta</taxon>
        <taxon>Tracheophyta</taxon>
        <taxon>Spermatophyta</taxon>
        <taxon>Magnoliopsida</taxon>
        <taxon>eudicotyledons</taxon>
        <taxon>Gunneridae</taxon>
        <taxon>Pentapetalae</taxon>
        <taxon>asterids</taxon>
        <taxon>campanulids</taxon>
        <taxon>Asterales</taxon>
        <taxon>Asteraceae</taxon>
        <taxon>Asteroideae</taxon>
        <taxon>Anthemideae</taxon>
        <taxon>Anthemidinae</taxon>
        <taxon>Tanacetum</taxon>
    </lineage>
</organism>
<gene>
    <name evidence="6" type="ORF">Tci_452509</name>
</gene>
<dbReference type="InterPro" id="IPR039537">
    <property type="entry name" value="Retrotran_Ty1/copia-like"/>
</dbReference>
<dbReference type="PANTHER" id="PTHR42648:SF32">
    <property type="entry name" value="RIBONUCLEASE H-LIKE DOMAIN, GAG-PRE-INTEGRASE DOMAIN PROTEIN-RELATED"/>
    <property type="match status" value="1"/>
</dbReference>
<evidence type="ECO:0000259" key="3">
    <source>
        <dbReference type="Pfam" id="PF00665"/>
    </source>
</evidence>
<feature type="domain" description="Integrase catalytic" evidence="3">
    <location>
        <begin position="355"/>
        <end position="440"/>
    </location>
</feature>
<dbReference type="PANTHER" id="PTHR42648">
    <property type="entry name" value="TRANSPOSASE, PUTATIVE-RELATED"/>
    <property type="match status" value="1"/>
</dbReference>
<sequence>MAFVSSLNNNTRSTKGALNTTQAVNTAHGVSTASTQVNVAYSINIDNLSDAVICAFFASQPNSLQLVHEDLIQEGSLLLMAMRLLVLISLKWSATTATRGDMLLRSAELQEIKTTRIRKAQEEWEGPNYALMAFLSLSSDLEVSNDSICSKSCLETIELLKSQNDQLLKDLKKYELMVIDESVVENCKAMSSEEEPKIVRKYDDAPRIKEWVSDDEEEDLFQPKTKKKTVRPSIVKIKLGSPQIDLQDQGVIDSGCSRHMTWSMSYLTDYEEIDGGYVAFGGKPKGRKITGKYTIKTGHLNFKTMNKLVKENLVRGLPSKLFENDQTCVACQKGKQHRAFCRSKSENLISLLLHLLHMDLFGLTFVKSIKKKTYCLVVTDDYSRFTWVFFLATKNKTSGILKSFITRIKNLVDQKVNEIRCDNEIEFINREMNQFCEMNEAVSTACYVQNRVLVVKPHNKTPYELFHGKFDGKVDEGFFVRYYLNSKAFRVFNSRTRIVEENLHISLTVNAAGTQEVNVVGEKISIKLPFDPKMSALEDDSIFDFSSDDEDDCTVADMINLDTTIQVSPIPTIRIHKDHPLYQVIRYLQSATRNKTDERGIVIRNKARLVAHGYIQEEGIDYDEVFTPVARIEAIRLFLAYVSFKDLWCIKWMLKVLFSMGRLKKRCMYVNHQYLKIQTFLIEYTRLKNTVWTTSSSKSLV</sequence>
<keyword evidence="2" id="KW-0378">Hydrolase</keyword>
<proteinExistence type="predicted"/>